<protein>
    <recommendedName>
        <fullName evidence="2">Mycothiol-dependent maleylpyruvate isomerase metal-binding domain-containing protein</fullName>
    </recommendedName>
</protein>
<evidence type="ECO:0000256" key="1">
    <source>
        <dbReference type="SAM" id="MobiDB-lite"/>
    </source>
</evidence>
<evidence type="ECO:0000313" key="3">
    <source>
        <dbReference type="EMBL" id="GGO40174.1"/>
    </source>
</evidence>
<accession>A0ABQ2LMG9</accession>
<dbReference type="InterPro" id="IPR034660">
    <property type="entry name" value="DinB/YfiT-like"/>
</dbReference>
<feature type="compositionally biased region" description="Polar residues" evidence="1">
    <location>
        <begin position="7"/>
        <end position="24"/>
    </location>
</feature>
<dbReference type="InterPro" id="IPR024344">
    <property type="entry name" value="MDMPI_metal-binding"/>
</dbReference>
<feature type="domain" description="Mycothiol-dependent maleylpyruvate isomerase metal-binding" evidence="2">
    <location>
        <begin position="39"/>
        <end position="126"/>
    </location>
</feature>
<proteinExistence type="predicted"/>
<evidence type="ECO:0000313" key="4">
    <source>
        <dbReference type="Proteomes" id="UP000656881"/>
    </source>
</evidence>
<dbReference type="EMBL" id="BMNG01000004">
    <property type="protein sequence ID" value="GGO40174.1"/>
    <property type="molecule type" value="Genomic_DNA"/>
</dbReference>
<dbReference type="NCBIfam" id="TIGR03083">
    <property type="entry name" value="maleylpyruvate isomerase family mycothiol-dependent enzyme"/>
    <property type="match status" value="1"/>
</dbReference>
<gene>
    <name evidence="3" type="ORF">GCM10012286_17870</name>
</gene>
<dbReference type="Pfam" id="PF11716">
    <property type="entry name" value="MDMPI_N"/>
    <property type="match status" value="1"/>
</dbReference>
<dbReference type="InterPro" id="IPR017517">
    <property type="entry name" value="Maleyloyr_isom"/>
</dbReference>
<name>A0ABQ2LMG9_9ACTN</name>
<feature type="region of interest" description="Disordered" evidence="1">
    <location>
        <begin position="1"/>
        <end position="28"/>
    </location>
</feature>
<dbReference type="Proteomes" id="UP000656881">
    <property type="component" value="Unassembled WGS sequence"/>
</dbReference>
<organism evidence="3 4">
    <name type="scientific">Streptomyces lasiicapitis</name>
    <dbReference type="NCBI Taxonomy" id="1923961"/>
    <lineage>
        <taxon>Bacteria</taxon>
        <taxon>Bacillati</taxon>
        <taxon>Actinomycetota</taxon>
        <taxon>Actinomycetes</taxon>
        <taxon>Kitasatosporales</taxon>
        <taxon>Streptomycetaceae</taxon>
        <taxon>Streptomyces</taxon>
    </lineage>
</organism>
<evidence type="ECO:0000259" key="2">
    <source>
        <dbReference type="Pfam" id="PF11716"/>
    </source>
</evidence>
<sequence>MADTGNDAETGNDAATANGNSTANDGAAHTTRDIRAAIAAERRELADLLEGLSPEQWDAPSLCAGWRVREVAAHMSLGFRHPLPRVLWELAKAGGRLHRMTDRLARAEAAAFPPGDLAGFLRDHAEHPWTPPVGGFASALGHDVVHGLDITVALGIPRRVPEDRLRILLDHVTPKSAKFFGADIVGLELHAEDVDWALGSGAPLSGSAQDLLLVAFGRGLPPGRLRGEAAERFTRA</sequence>
<comment type="caution">
    <text evidence="3">The sequence shown here is derived from an EMBL/GenBank/DDBJ whole genome shotgun (WGS) entry which is preliminary data.</text>
</comment>
<dbReference type="Gene3D" id="1.20.120.450">
    <property type="entry name" value="dinb family like domain"/>
    <property type="match status" value="1"/>
</dbReference>
<reference evidence="4" key="1">
    <citation type="journal article" date="2019" name="Int. J. Syst. Evol. Microbiol.">
        <title>The Global Catalogue of Microorganisms (GCM) 10K type strain sequencing project: providing services to taxonomists for standard genome sequencing and annotation.</title>
        <authorList>
            <consortium name="The Broad Institute Genomics Platform"/>
            <consortium name="The Broad Institute Genome Sequencing Center for Infectious Disease"/>
            <person name="Wu L."/>
            <person name="Ma J."/>
        </authorList>
    </citation>
    <scope>NUCLEOTIDE SEQUENCE [LARGE SCALE GENOMIC DNA]</scope>
    <source>
        <strain evidence="4">CGMCC 4.7349</strain>
    </source>
</reference>
<dbReference type="RefSeq" id="WP_189173530.1">
    <property type="nucleotide sequence ID" value="NZ_BMNG01000004.1"/>
</dbReference>
<dbReference type="SUPFAM" id="SSF109854">
    <property type="entry name" value="DinB/YfiT-like putative metalloenzymes"/>
    <property type="match status" value="1"/>
</dbReference>
<keyword evidence="4" id="KW-1185">Reference proteome</keyword>